<comment type="caution">
    <text evidence="1">The sequence shown here is derived from an EMBL/GenBank/DDBJ whole genome shotgun (WGS) entry which is preliminary data.</text>
</comment>
<dbReference type="HOGENOM" id="CLU_952144_0_0_7"/>
<dbReference type="AlphaFoldDB" id="W4LH93"/>
<dbReference type="PANTHER" id="PTHR48462">
    <property type="entry name" value="PROTEIN, PUTATIVE-RELATED"/>
    <property type="match status" value="1"/>
</dbReference>
<evidence type="ECO:0000313" key="1">
    <source>
        <dbReference type="EMBL" id="ETW96706.1"/>
    </source>
</evidence>
<reference evidence="1 2" key="1">
    <citation type="journal article" date="2014" name="Nature">
        <title>An environmental bacterial taxon with a large and distinct metabolic repertoire.</title>
        <authorList>
            <person name="Wilson M.C."/>
            <person name="Mori T."/>
            <person name="Ruckert C."/>
            <person name="Uria A.R."/>
            <person name="Helf M.J."/>
            <person name="Takada K."/>
            <person name="Gernert C."/>
            <person name="Steffens U.A."/>
            <person name="Heycke N."/>
            <person name="Schmitt S."/>
            <person name="Rinke C."/>
            <person name="Helfrich E.J."/>
            <person name="Brachmann A.O."/>
            <person name="Gurgui C."/>
            <person name="Wakimoto T."/>
            <person name="Kracht M."/>
            <person name="Crusemann M."/>
            <person name="Hentschel U."/>
            <person name="Abe I."/>
            <person name="Matsunaga S."/>
            <person name="Kalinowski J."/>
            <person name="Takeyama H."/>
            <person name="Piel J."/>
        </authorList>
    </citation>
    <scope>NUCLEOTIDE SEQUENCE [LARGE SCALE GENOMIC DNA]</scope>
    <source>
        <strain evidence="2">TSY2</strain>
    </source>
</reference>
<gene>
    <name evidence="1" type="ORF">ETSY2_45945</name>
</gene>
<protein>
    <recommendedName>
        <fullName evidence="3">Reverse transcriptase domain-containing protein</fullName>
    </recommendedName>
</protein>
<accession>W4LH93</accession>
<name>W4LH93_9BACT</name>
<keyword evidence="2" id="KW-1185">Reference proteome</keyword>
<evidence type="ECO:0000313" key="2">
    <source>
        <dbReference type="Proteomes" id="UP000019140"/>
    </source>
</evidence>
<organism evidence="1 2">
    <name type="scientific">Candidatus Entotheonella gemina</name>
    <dbReference type="NCBI Taxonomy" id="1429439"/>
    <lineage>
        <taxon>Bacteria</taxon>
        <taxon>Pseudomonadati</taxon>
        <taxon>Nitrospinota/Tectimicrobiota group</taxon>
        <taxon>Candidatus Tectimicrobiota</taxon>
        <taxon>Candidatus Entotheonellia</taxon>
        <taxon>Candidatus Entotheonellales</taxon>
        <taxon>Candidatus Entotheonellaceae</taxon>
        <taxon>Candidatus Entotheonella</taxon>
    </lineage>
</organism>
<evidence type="ECO:0008006" key="3">
    <source>
        <dbReference type="Google" id="ProtNLM"/>
    </source>
</evidence>
<dbReference type="Proteomes" id="UP000019140">
    <property type="component" value="Unassembled WGS sequence"/>
</dbReference>
<sequence>MTLHPIIERIKCEVPDLLINAWYLDDGTLCGPLDSLAAALSIIESEGPPRGLILNRSKSLIVASPDSSVSHPLLSNIPVTYGGFTLLGSPLGPAAYCQEVARVRINKVRDSLLRLGDLEDSQMETALLRSCLALPKIAHLLRTCPSPLIQEVLVEFDEALRDAVSDLVGCPLSDWAWMKASLPSSLGGLGIRPASLHASAAFISSFHQSEALISDILGHPAKAPFHQPGVVSALATAADRPQWLSVDNIDVSLHCRTLSRSIDLARFSLLLDAASNVRSRALALSSFDPSCW</sequence>
<dbReference type="EMBL" id="AZHX01002149">
    <property type="protein sequence ID" value="ETW96706.1"/>
    <property type="molecule type" value="Genomic_DNA"/>
</dbReference>
<proteinExistence type="predicted"/>
<dbReference type="PANTHER" id="PTHR48462:SF1">
    <property type="entry name" value="PROTEIN, PUTATIVE-RELATED"/>
    <property type="match status" value="1"/>
</dbReference>